<organism evidence="2 3">
    <name type="scientific">Kipferlia bialata</name>
    <dbReference type="NCBI Taxonomy" id="797122"/>
    <lineage>
        <taxon>Eukaryota</taxon>
        <taxon>Metamonada</taxon>
        <taxon>Carpediemonas-like organisms</taxon>
        <taxon>Kipferlia</taxon>
    </lineage>
</organism>
<dbReference type="Proteomes" id="UP000265618">
    <property type="component" value="Unassembled WGS sequence"/>
</dbReference>
<dbReference type="AlphaFoldDB" id="A0A9K3GS76"/>
<proteinExistence type="predicted"/>
<accession>A0A9K3GS76</accession>
<feature type="region of interest" description="Disordered" evidence="1">
    <location>
        <begin position="1"/>
        <end position="26"/>
    </location>
</feature>
<keyword evidence="3" id="KW-1185">Reference proteome</keyword>
<evidence type="ECO:0000313" key="2">
    <source>
        <dbReference type="EMBL" id="GIQ92850.1"/>
    </source>
</evidence>
<sequence>MSRAGRGTRTDSRLGSAGSQASSVTSVEIQTYSTDWGSRCGVTGQIALLVCLDLKCGYSVSRENLFHHSDTAAMLDCTLTPCYPMRVEAQSLHDTR</sequence>
<feature type="compositionally biased region" description="Polar residues" evidence="1">
    <location>
        <begin position="17"/>
        <end position="26"/>
    </location>
</feature>
<name>A0A9K3GS76_9EUKA</name>
<gene>
    <name evidence="2" type="ORF">KIPB_016866</name>
</gene>
<evidence type="ECO:0000313" key="3">
    <source>
        <dbReference type="Proteomes" id="UP000265618"/>
    </source>
</evidence>
<protein>
    <submittedName>
        <fullName evidence="2">Uncharacterized protein</fullName>
    </submittedName>
</protein>
<comment type="caution">
    <text evidence="2">The sequence shown here is derived from an EMBL/GenBank/DDBJ whole genome shotgun (WGS) entry which is preliminary data.</text>
</comment>
<reference evidence="2 3" key="1">
    <citation type="journal article" date="2018" name="PLoS ONE">
        <title>The draft genome of Kipferlia bialata reveals reductive genome evolution in fornicate parasites.</title>
        <authorList>
            <person name="Tanifuji G."/>
            <person name="Takabayashi S."/>
            <person name="Kume K."/>
            <person name="Takagi M."/>
            <person name="Nakayama T."/>
            <person name="Kamikawa R."/>
            <person name="Inagaki Y."/>
            <person name="Hashimoto T."/>
        </authorList>
    </citation>
    <scope>NUCLEOTIDE SEQUENCE [LARGE SCALE GENOMIC DNA]</scope>
    <source>
        <strain evidence="2">NY0173</strain>
    </source>
</reference>
<evidence type="ECO:0000256" key="1">
    <source>
        <dbReference type="SAM" id="MobiDB-lite"/>
    </source>
</evidence>
<dbReference type="EMBL" id="BDIP01010733">
    <property type="protein sequence ID" value="GIQ92850.1"/>
    <property type="molecule type" value="Genomic_DNA"/>
</dbReference>